<feature type="domain" description="Cilia- and flagella-associated protein 61 N-terminal" evidence="2">
    <location>
        <begin position="25"/>
        <end position="279"/>
    </location>
</feature>
<reference evidence="4" key="1">
    <citation type="submission" date="2015-12" db="EMBL/GenBank/DDBJ databases">
        <title>De novo transcriptome assembly of four potential Pierce s Disease insect vectors from Arizona vineyards.</title>
        <authorList>
            <person name="Tassone E.E."/>
        </authorList>
    </citation>
    <scope>NUCLEOTIDE SEQUENCE</scope>
</reference>
<feature type="compositionally biased region" description="Polar residues" evidence="1">
    <location>
        <begin position="1328"/>
        <end position="1337"/>
    </location>
</feature>
<proteinExistence type="predicted"/>
<dbReference type="EMBL" id="GEDC01013609">
    <property type="protein sequence ID" value="JAS23689.1"/>
    <property type="molecule type" value="Transcribed_RNA"/>
</dbReference>
<feature type="region of interest" description="Disordered" evidence="1">
    <location>
        <begin position="1304"/>
        <end position="1341"/>
    </location>
</feature>
<feature type="compositionally biased region" description="Low complexity" evidence="1">
    <location>
        <begin position="1304"/>
        <end position="1316"/>
    </location>
</feature>
<protein>
    <submittedName>
        <fullName evidence="4">Uncharacterized protein</fullName>
    </submittedName>
</protein>
<dbReference type="PANTHER" id="PTHR21178:SF8">
    <property type="entry name" value="CILIA- AND FLAGELLA-ASSOCIATED PROTEIN 61"/>
    <property type="match status" value="1"/>
</dbReference>
<dbReference type="Pfam" id="PF23150">
    <property type="entry name" value="CFAP61_dimer"/>
    <property type="match status" value="1"/>
</dbReference>
<evidence type="ECO:0000259" key="2">
    <source>
        <dbReference type="Pfam" id="PF16092"/>
    </source>
</evidence>
<dbReference type="PANTHER" id="PTHR21178">
    <property type="entry name" value="CILIA- AND FLAGELLA-ASSOCIATED PROTEIN 61"/>
    <property type="match status" value="1"/>
</dbReference>
<dbReference type="SUPFAM" id="SSF51905">
    <property type="entry name" value="FAD/NAD(P)-binding domain"/>
    <property type="match status" value="1"/>
</dbReference>
<gene>
    <name evidence="4" type="ORF">g.23143</name>
</gene>
<organism evidence="4">
    <name type="scientific">Clastoptera arizonana</name>
    <name type="common">Arizona spittle bug</name>
    <dbReference type="NCBI Taxonomy" id="38151"/>
    <lineage>
        <taxon>Eukaryota</taxon>
        <taxon>Metazoa</taxon>
        <taxon>Ecdysozoa</taxon>
        <taxon>Arthropoda</taxon>
        <taxon>Hexapoda</taxon>
        <taxon>Insecta</taxon>
        <taxon>Pterygota</taxon>
        <taxon>Neoptera</taxon>
        <taxon>Paraneoptera</taxon>
        <taxon>Hemiptera</taxon>
        <taxon>Auchenorrhyncha</taxon>
        <taxon>Cercopoidea</taxon>
        <taxon>Clastopteridae</taxon>
        <taxon>Clastoptera</taxon>
    </lineage>
</organism>
<evidence type="ECO:0000313" key="4">
    <source>
        <dbReference type="EMBL" id="JAS23689.1"/>
    </source>
</evidence>
<feature type="domain" description="CFAP61 dimerisation" evidence="3">
    <location>
        <begin position="1087"/>
        <end position="1202"/>
    </location>
</feature>
<dbReference type="InterPro" id="IPR056299">
    <property type="entry name" value="CFAP61_dimer"/>
</dbReference>
<accession>A0A1B6DDD5</accession>
<dbReference type="InterPro" id="IPR038884">
    <property type="entry name" value="CFAP61"/>
</dbReference>
<dbReference type="Pfam" id="PF16092">
    <property type="entry name" value="CFAP61_N"/>
    <property type="match status" value="1"/>
</dbReference>
<evidence type="ECO:0000259" key="3">
    <source>
        <dbReference type="Pfam" id="PF23150"/>
    </source>
</evidence>
<name>A0A1B6DDD5_9HEMI</name>
<evidence type="ECO:0000256" key="1">
    <source>
        <dbReference type="SAM" id="MobiDB-lite"/>
    </source>
</evidence>
<sequence length="1484" mass="171940">METRKKYSSLEKVDALETQIYSCKPASLSDIEKIKQLVTQFTNELFGDCCIETLIKEKQCLCLHKSSEELGMFIAFSYSPNIPVLPDFKWEQWLKKLYSFCCRLTNITSWNSIFIHYLVCSVDGISYMPYILRSMYKDNIFLKHVLLTAPPNINIDGFFGSLFTKVIQMSEEKPDKCQSLYIHNRHKSISKLMIHKATEEENADYIQIIEQNSPLLVNKYGKDFFGDLIAAYSGLEKTFLAAEKVKGFCVGIMSLAPVNSYDLIIHHFDVRPYHGFCKPEEEEEKIEFKFFCSESQNSISNSLENINLVEVINPKIEFDDSSPHYESNTDTIDTVKSTFIFQDEGVEFQIIDDFVTKFIDDFITIKTHFSVYQIAPQHYASHLVNLEDIDKDATDFWTFSLARNIARQSINKKMSLPEINDSPSIKSPPLCIGNAFLIEIFAMDPNIDGRCSHDLLEAAFECFPTKDYCLLTQPSKYSTFPLIQYFTRVVTNQKKSFPHELYFIHRNGVFANFSVRCAHISDFKIIAAIISHVHNSELILNDLLLALTTSSNKSSLSYVFLSENSIVGFTVITPEYITNYLKAFYNIQDLMDNFHYQNKSNGLIMHFLLSPIFLKFSSFFLRETLRLSSLKGLFYILHPLTNQLFPLDFSLVSVLGEMIAIQPIHPIQYDMESLGKYAPNEEYIKMEPLALYYVNEKITLTKKLEITSKIVIVGGSDTAMAFIESLLFRNSRKHYVYTNITLVAKNGLPNEMQPHQVRDAMFQQRSKYKHEYINKLGLRTYVNIVYGMMTEINRTDKYIVIDDEDNIYYEYLFLFTGLQYQIPLQRNLRKLYSNPNYCRKNIDRSHLCSYLSNFPNNLFLMNSQIDATKALRFIKECFDEMKLTGKLIVYGSGIGPQNCINSLLMFGVPALKIVYVSADIANKPNCFNNNDVHHFVISHLLDLKVHTYGPYEFHSWCLNKDNLINSVTFVHLNEEINIDCLGLFCFEERITSPETFNAVLKSGLVYNGHIVIDRNFTTNDQSILAAGPATKYSSEYYAEDHMHKYYDSTEIGETVADYFCKKLEGEYQELKSDDGRGLKSALFIRRMVAPKSVLCKIPFGLNYLHIYPGGKLRSEVGHNKRRTLTTGLPLIPQKKKYFCLVLNNKGYITELTCVTQKEILDHNYFHLIGKHERLLNNLVDRYENNYIDDFFTYFSQPWTYVIYDKNFTMLLKKINEIYEEAVSVLNKIKDDYDIVEESERQFIRMLIMKELMSFIDERCSYLPMYVNQDYIKPLEYLWEKSPVYKPDERILIRSLKENQILSESSSAFTDTTSSTEESIEEQSRENTNESYSFTSDEGSMGDFYYSKSDEETLKQSECNSGKKKSKENYCATEGETIEEEKIEEETIEEETIEEETIEESNLYASEEPIDIISSLSNKEIKERLASYTNIASISPNEKSSESLQSNIFMDEIEMVKNIKINSESDMLDFFKLIVKKLNLSNKHE</sequence>
<dbReference type="InterPro" id="IPR032151">
    <property type="entry name" value="CFAP61_N"/>
</dbReference>
<dbReference type="Gene3D" id="3.50.50.60">
    <property type="entry name" value="FAD/NAD(P)-binding domain"/>
    <property type="match status" value="1"/>
</dbReference>
<dbReference type="InterPro" id="IPR036188">
    <property type="entry name" value="FAD/NAD-bd_sf"/>
</dbReference>